<reference evidence="2 3" key="1">
    <citation type="submission" date="2018-02" db="EMBL/GenBank/DDBJ databases">
        <title>8 Nocardia nova and 1 Nocardia cyriacigeorgica strain used for evolution to TMP-SMX.</title>
        <authorList>
            <person name="Mehta H."/>
            <person name="Weng J."/>
            <person name="Shamoo Y."/>
        </authorList>
    </citation>
    <scope>NUCLEOTIDE SEQUENCE [LARGE SCALE GENOMIC DNA]</scope>
    <source>
        <strain evidence="2 3">MDA3139</strain>
    </source>
</reference>
<dbReference type="Proteomes" id="UP000239874">
    <property type="component" value="Unassembled WGS sequence"/>
</dbReference>
<dbReference type="RefSeq" id="WP_104380068.1">
    <property type="nucleotide sequence ID" value="NZ_PSZC01000013.1"/>
</dbReference>
<feature type="compositionally biased region" description="Basic and acidic residues" evidence="1">
    <location>
        <begin position="1"/>
        <end position="16"/>
    </location>
</feature>
<dbReference type="AlphaFoldDB" id="A0A2S6AMT8"/>
<organism evidence="2 3">
    <name type="scientific">Nocardia nova</name>
    <dbReference type="NCBI Taxonomy" id="37330"/>
    <lineage>
        <taxon>Bacteria</taxon>
        <taxon>Bacillati</taxon>
        <taxon>Actinomycetota</taxon>
        <taxon>Actinomycetes</taxon>
        <taxon>Mycobacteriales</taxon>
        <taxon>Nocardiaceae</taxon>
        <taxon>Nocardia</taxon>
    </lineage>
</organism>
<evidence type="ECO:0000313" key="3">
    <source>
        <dbReference type="Proteomes" id="UP000239874"/>
    </source>
</evidence>
<dbReference type="EMBL" id="PSZC01000013">
    <property type="protein sequence ID" value="PPJ36532.1"/>
    <property type="molecule type" value="Genomic_DNA"/>
</dbReference>
<gene>
    <name evidence="2" type="ORF">C5E45_19065</name>
</gene>
<evidence type="ECO:0000256" key="1">
    <source>
        <dbReference type="SAM" id="MobiDB-lite"/>
    </source>
</evidence>
<accession>A0A2S6AMT8</accession>
<evidence type="ECO:0000313" key="2">
    <source>
        <dbReference type="EMBL" id="PPJ36532.1"/>
    </source>
</evidence>
<proteinExistence type="predicted"/>
<protein>
    <submittedName>
        <fullName evidence="2">Uncharacterized protein</fullName>
    </submittedName>
</protein>
<comment type="caution">
    <text evidence="2">The sequence shown here is derived from an EMBL/GenBank/DDBJ whole genome shotgun (WGS) entry which is preliminary data.</text>
</comment>
<feature type="region of interest" description="Disordered" evidence="1">
    <location>
        <begin position="1"/>
        <end position="26"/>
    </location>
</feature>
<sequence length="87" mass="9750">MVSKREAAQVFSRDDGSATGNRGYRRSAEQCRVRLLADGLLLEFRATLSQGRNFAEAVGKWPSELHVLVDGKVNSNLPVLPYCRLWD</sequence>
<name>A0A2S6AMT8_9NOCA</name>